<comment type="caution">
    <text evidence="2">The sequence shown here is derived from an EMBL/GenBank/DDBJ whole genome shotgun (WGS) entry which is preliminary data.</text>
</comment>
<dbReference type="OrthoDB" id="1747743at2759"/>
<keyword evidence="3" id="KW-1185">Reference proteome</keyword>
<feature type="non-terminal residue" evidence="2">
    <location>
        <position position="1"/>
    </location>
</feature>
<feature type="region of interest" description="Disordered" evidence="1">
    <location>
        <begin position="1"/>
        <end position="23"/>
    </location>
</feature>
<dbReference type="InterPro" id="IPR021109">
    <property type="entry name" value="Peptidase_aspartic_dom_sf"/>
</dbReference>
<evidence type="ECO:0000313" key="2">
    <source>
        <dbReference type="EMBL" id="RDX96093.1"/>
    </source>
</evidence>
<evidence type="ECO:0000313" key="3">
    <source>
        <dbReference type="Proteomes" id="UP000257109"/>
    </source>
</evidence>
<dbReference type="PANTHER" id="PTHR35046">
    <property type="entry name" value="ZINC KNUCKLE (CCHC-TYPE) FAMILY PROTEIN"/>
    <property type="match status" value="1"/>
</dbReference>
<accession>A0A371H066</accession>
<organism evidence="2 3">
    <name type="scientific">Mucuna pruriens</name>
    <name type="common">Velvet bean</name>
    <name type="synonym">Dolichos pruriens</name>
    <dbReference type="NCBI Taxonomy" id="157652"/>
    <lineage>
        <taxon>Eukaryota</taxon>
        <taxon>Viridiplantae</taxon>
        <taxon>Streptophyta</taxon>
        <taxon>Embryophyta</taxon>
        <taxon>Tracheophyta</taxon>
        <taxon>Spermatophyta</taxon>
        <taxon>Magnoliopsida</taxon>
        <taxon>eudicotyledons</taxon>
        <taxon>Gunneridae</taxon>
        <taxon>Pentapetalae</taxon>
        <taxon>rosids</taxon>
        <taxon>fabids</taxon>
        <taxon>Fabales</taxon>
        <taxon>Fabaceae</taxon>
        <taxon>Papilionoideae</taxon>
        <taxon>50 kb inversion clade</taxon>
        <taxon>NPAAA clade</taxon>
        <taxon>indigoferoid/millettioid clade</taxon>
        <taxon>Phaseoleae</taxon>
        <taxon>Mucuna</taxon>
    </lineage>
</organism>
<feature type="compositionally biased region" description="Basic and acidic residues" evidence="1">
    <location>
        <begin position="1"/>
        <end position="10"/>
    </location>
</feature>
<name>A0A371H066_MUCPR</name>
<protein>
    <submittedName>
        <fullName evidence="2">Uncharacterized protein</fullName>
    </submittedName>
</protein>
<dbReference type="CDD" id="cd00303">
    <property type="entry name" value="retropepsin_like"/>
    <property type="match status" value="1"/>
</dbReference>
<proteinExistence type="predicted"/>
<dbReference type="Proteomes" id="UP000257109">
    <property type="component" value="Unassembled WGS sequence"/>
</dbReference>
<gene>
    <name evidence="2" type="ORF">CR513_21298</name>
</gene>
<feature type="compositionally biased region" description="Low complexity" evidence="1">
    <location>
        <begin position="11"/>
        <end position="22"/>
    </location>
</feature>
<evidence type="ECO:0000256" key="1">
    <source>
        <dbReference type="SAM" id="MobiDB-lite"/>
    </source>
</evidence>
<dbReference type="PANTHER" id="PTHR35046:SF26">
    <property type="entry name" value="RNA-DIRECTED DNA POLYMERASE"/>
    <property type="match status" value="1"/>
</dbReference>
<sequence length="136" mass="15396">MESESSHEESSSSSKGESSSDYSYDEGDLLTVRRLMAAQVNMDSDFQRETIFHSRCHVKGKLCSIIIDSGSCDNMASLRLVKKLNLPTIVHTRPYKFIHGGYSHPPRKMTHDGLTNKFSFVHMRQKVTFKPLSPSE</sequence>
<dbReference type="AlphaFoldDB" id="A0A371H066"/>
<reference evidence="2" key="1">
    <citation type="submission" date="2018-05" db="EMBL/GenBank/DDBJ databases">
        <title>Draft genome of Mucuna pruriens seed.</title>
        <authorList>
            <person name="Nnadi N.E."/>
            <person name="Vos R."/>
            <person name="Hasami M.H."/>
            <person name="Devisetty U.K."/>
            <person name="Aguiy J.C."/>
        </authorList>
    </citation>
    <scope>NUCLEOTIDE SEQUENCE [LARGE SCALE GENOMIC DNA]</scope>
    <source>
        <strain evidence="2">JCA_2017</strain>
    </source>
</reference>
<dbReference type="EMBL" id="QJKJ01003974">
    <property type="protein sequence ID" value="RDX96093.1"/>
    <property type="molecule type" value="Genomic_DNA"/>
</dbReference>
<dbReference type="Gene3D" id="2.40.70.10">
    <property type="entry name" value="Acid Proteases"/>
    <property type="match status" value="1"/>
</dbReference>